<evidence type="ECO:0000256" key="11">
    <source>
        <dbReference type="ARBA" id="ARBA00023288"/>
    </source>
</evidence>
<sequence>MKKTKFFLLGLAALAMTACNKDNEAEPVTEGNATISVVLKTSNPNRAFGEDESKVAKLTVMVYNGEQQEAIKSAENATKVEDIKCSAGQRTLVVMANTGAMELVGKTLAEVKALTTELTAENQEAAGLIMTAEPKTIVLKAGKNYIGYSGTGEGNHIENDPLKIKRVHARMAFTEIKVQMSAAYDNIYTFVPEKIYGLIAKKQSNLFGATLVNADANYLTGSLTTFNGAYTPTNYANVPWLSRDYIAPTADAPQGFYVLENDYSANSGTIHPTILCVYGKLQKNGADLTGTDLAAAQAANWVDGQGKTYYPVLVNFNSNNYTYDSNYTPKNKIERNHKYDIKLTITGPGTNNPENPITESAHLNVQCTVAEWVLVGQNATW</sequence>
<evidence type="ECO:0000256" key="4">
    <source>
        <dbReference type="ARBA" id="ARBA00022729"/>
    </source>
</evidence>
<dbReference type="PRINTS" id="PR01737">
    <property type="entry name" value="FIMBRILLIN"/>
</dbReference>
<protein>
    <recommendedName>
        <fullName evidence="12">Fimbrillin</fullName>
    </recommendedName>
</protein>
<dbReference type="Pfam" id="PF22492">
    <property type="entry name" value="FimA4_C"/>
    <property type="match status" value="1"/>
</dbReference>
<dbReference type="AlphaFoldDB" id="R4WWA6"/>
<keyword evidence="4 14" id="KW-0732">Signal</keyword>
<dbReference type="PROSITE" id="PS51257">
    <property type="entry name" value="PROKAR_LIPOPROTEIN"/>
    <property type="match status" value="1"/>
</dbReference>
<evidence type="ECO:0000256" key="8">
    <source>
        <dbReference type="ARBA" id="ARBA00023139"/>
    </source>
</evidence>
<evidence type="ECO:0000259" key="15">
    <source>
        <dbReference type="Pfam" id="PF06321"/>
    </source>
</evidence>
<evidence type="ECO:0000256" key="9">
    <source>
        <dbReference type="ARBA" id="ARBA00023237"/>
    </source>
</evidence>
<keyword evidence="11" id="KW-0449">Lipoprotein</keyword>
<evidence type="ECO:0000256" key="13">
    <source>
        <dbReference type="ARBA" id="ARBA00045723"/>
    </source>
</evidence>
<comment type="subcellular location">
    <subcellularLocation>
        <location evidence="1">Cell outer membrane</location>
    </subcellularLocation>
    <subcellularLocation>
        <location evidence="2">Fimbrium</location>
    </subcellularLocation>
</comment>
<keyword evidence="8" id="KW-0564">Palmitate</keyword>
<dbReference type="Gene3D" id="2.60.40.2580">
    <property type="match status" value="1"/>
</dbReference>
<feature type="domain" description="Major fimbrium subunit FimA C-terminal" evidence="16">
    <location>
        <begin position="168"/>
        <end position="372"/>
    </location>
</feature>
<keyword evidence="10" id="KW-0281">Fimbrium</keyword>
<keyword evidence="5" id="KW-0130">Cell adhesion</keyword>
<evidence type="ECO:0000256" key="6">
    <source>
        <dbReference type="ARBA" id="ARBA00023026"/>
    </source>
</evidence>
<gene>
    <name evidence="17" type="primary">fimA</name>
</gene>
<dbReference type="GO" id="GO:0005198">
    <property type="term" value="F:structural molecule activity"/>
    <property type="evidence" value="ECO:0007669"/>
    <property type="project" value="InterPro"/>
</dbReference>
<feature type="domain" description="Major fimbrial subunit protein N-terminal" evidence="15">
    <location>
        <begin position="33"/>
        <end position="166"/>
    </location>
</feature>
<name>R4WWA6_PORGN</name>
<evidence type="ECO:0000256" key="1">
    <source>
        <dbReference type="ARBA" id="ARBA00004442"/>
    </source>
</evidence>
<dbReference type="InterPro" id="IPR008110">
    <property type="entry name" value="Fimbrillin"/>
</dbReference>
<dbReference type="Gene3D" id="2.60.40.3690">
    <property type="match status" value="1"/>
</dbReference>
<reference evidence="17" key="1">
    <citation type="journal article" date="2013" name="Mol. Oral. Microbiol.">
        <title>Genetic and antigenic analyses of Porphyromonas gingivalis FimA fimbriae.</title>
        <authorList>
            <person name="Nagano K."/>
            <person name="Abiko Y."/>
            <person name="Yoshida Y."/>
            <person name="Yoshimura F."/>
        </authorList>
    </citation>
    <scope>NUCLEOTIDE SEQUENCE</scope>
    <source>
        <strain evidence="17">En444</strain>
    </source>
</reference>
<keyword evidence="7" id="KW-0472">Membrane</keyword>
<evidence type="ECO:0000256" key="10">
    <source>
        <dbReference type="ARBA" id="ARBA00023263"/>
    </source>
</evidence>
<evidence type="ECO:0000256" key="12">
    <source>
        <dbReference type="ARBA" id="ARBA00029664"/>
    </source>
</evidence>
<organism evidence="17">
    <name type="scientific">Porphyromonas gingivalis</name>
    <name type="common">Bacteroides gingivalis</name>
    <dbReference type="NCBI Taxonomy" id="837"/>
    <lineage>
        <taxon>Bacteria</taxon>
        <taxon>Pseudomonadati</taxon>
        <taxon>Bacteroidota</taxon>
        <taxon>Bacteroidia</taxon>
        <taxon>Bacteroidales</taxon>
        <taxon>Porphyromonadaceae</taxon>
        <taxon>Porphyromonas</taxon>
    </lineage>
</organism>
<dbReference type="GO" id="GO:0009289">
    <property type="term" value="C:pilus"/>
    <property type="evidence" value="ECO:0007669"/>
    <property type="project" value="UniProtKB-SubCell"/>
</dbReference>
<dbReference type="FunFam" id="2.60.40.2580:FF:000001">
    <property type="entry name" value="Major fimbrium subunit FimA type-2"/>
    <property type="match status" value="1"/>
</dbReference>
<dbReference type="InterPro" id="IPR053878">
    <property type="entry name" value="FimA_C"/>
</dbReference>
<evidence type="ECO:0000256" key="5">
    <source>
        <dbReference type="ARBA" id="ARBA00022889"/>
    </source>
</evidence>
<evidence type="ECO:0000256" key="2">
    <source>
        <dbReference type="ARBA" id="ARBA00004561"/>
    </source>
</evidence>
<comment type="similarity">
    <text evidence="3">Belongs to the bacteroidetes fimbrillin superfamily. FimA/Mfa1 family.</text>
</comment>
<evidence type="ECO:0000256" key="7">
    <source>
        <dbReference type="ARBA" id="ARBA00023136"/>
    </source>
</evidence>
<feature type="chain" id="PRO_5004381082" description="Fimbrillin" evidence="14">
    <location>
        <begin position="21"/>
        <end position="381"/>
    </location>
</feature>
<keyword evidence="9" id="KW-0998">Cell outer membrane</keyword>
<keyword evidence="6" id="KW-0843">Virulence</keyword>
<dbReference type="InterPro" id="IPR029141">
    <property type="entry name" value="FimA_N"/>
</dbReference>
<evidence type="ECO:0000256" key="3">
    <source>
        <dbReference type="ARBA" id="ARBA00006011"/>
    </source>
</evidence>
<evidence type="ECO:0000256" key="14">
    <source>
        <dbReference type="SAM" id="SignalP"/>
    </source>
</evidence>
<proteinExistence type="inferred from homology"/>
<feature type="signal peptide" evidence="14">
    <location>
        <begin position="1"/>
        <end position="20"/>
    </location>
</feature>
<dbReference type="GO" id="GO:0009279">
    <property type="term" value="C:cell outer membrane"/>
    <property type="evidence" value="ECO:0007669"/>
    <property type="project" value="UniProtKB-SubCell"/>
</dbReference>
<accession>R4WWA6</accession>
<dbReference type="GO" id="GO:0007155">
    <property type="term" value="P:cell adhesion"/>
    <property type="evidence" value="ECO:0007669"/>
    <property type="project" value="UniProtKB-KW"/>
</dbReference>
<comment type="function">
    <text evidence="13">Structural subunit of the major fimbriae. These long, filamentous pili are attached to the cell surface; they mediate biofilm formation, adhesion onto host cells and onto other bacteria that are part of the oral microbiome. They play an important role in the invasion of periodontal tissues. Fimbriae and their constituents are major virulence factors. FimA proteins from different strains have highly divergent sequences, and this has been used for classification. The sequence-based classification correlates with pathogenicity.</text>
</comment>
<dbReference type="Pfam" id="PF06321">
    <property type="entry name" value="P_gingi_FimA"/>
    <property type="match status" value="1"/>
</dbReference>
<evidence type="ECO:0000259" key="16">
    <source>
        <dbReference type="Pfam" id="PF22492"/>
    </source>
</evidence>
<dbReference type="EMBL" id="AB795737">
    <property type="protein sequence ID" value="BAN28828.1"/>
    <property type="molecule type" value="Genomic_DNA"/>
</dbReference>
<evidence type="ECO:0000313" key="17">
    <source>
        <dbReference type="EMBL" id="BAN28828.1"/>
    </source>
</evidence>
<dbReference type="FunFam" id="2.60.40.3690:FF:000001">
    <property type="entry name" value="Major fimbrium subunit FimA type-4"/>
    <property type="match status" value="1"/>
</dbReference>